<reference evidence="3 4" key="1">
    <citation type="submission" date="2024-09" db="EMBL/GenBank/DDBJ databases">
        <authorList>
            <person name="Sun Q."/>
            <person name="Mori K."/>
        </authorList>
    </citation>
    <scope>NUCLEOTIDE SEQUENCE [LARGE SCALE GENOMIC DNA]</scope>
    <source>
        <strain evidence="3 4">TBRC 4938</strain>
    </source>
</reference>
<keyword evidence="1" id="KW-1133">Transmembrane helix</keyword>
<accession>A0ABV6AEK3</accession>
<dbReference type="Proteomes" id="UP001589692">
    <property type="component" value="Unassembled WGS sequence"/>
</dbReference>
<sequence>MSERKNEPKLTANMLSGGFFVLVAAGFYTGSRSLGMGTNFQPGPGYMPTIVATLMFCLGIVLLVQDFLGNARSETWVMPKLRPFLSVAGIIGFALLIEPAGFAVAALFLITLACVAHGRIRWTEVLLLAAALISACILIFVVGLGQRIPLLP</sequence>
<keyword evidence="4" id="KW-1185">Reference proteome</keyword>
<evidence type="ECO:0000259" key="2">
    <source>
        <dbReference type="Pfam" id="PF07331"/>
    </source>
</evidence>
<feature type="domain" description="DUF1468" evidence="2">
    <location>
        <begin position="17"/>
        <end position="149"/>
    </location>
</feature>
<dbReference type="Pfam" id="PF07331">
    <property type="entry name" value="TctB"/>
    <property type="match status" value="1"/>
</dbReference>
<feature type="transmembrane region" description="Helical" evidence="1">
    <location>
        <begin position="45"/>
        <end position="64"/>
    </location>
</feature>
<dbReference type="EMBL" id="JBHMAA010000011">
    <property type="protein sequence ID" value="MFB9949050.1"/>
    <property type="molecule type" value="Genomic_DNA"/>
</dbReference>
<name>A0ABV6AEK3_9HYPH</name>
<gene>
    <name evidence="3" type="ORF">ACFFP0_09345</name>
</gene>
<evidence type="ECO:0000256" key="1">
    <source>
        <dbReference type="SAM" id="Phobius"/>
    </source>
</evidence>
<keyword evidence="1" id="KW-0812">Transmembrane</keyword>
<dbReference type="RefSeq" id="WP_377259464.1">
    <property type="nucleotide sequence ID" value="NZ_JBHMAA010000011.1"/>
</dbReference>
<feature type="transmembrane region" description="Helical" evidence="1">
    <location>
        <begin position="12"/>
        <end position="30"/>
    </location>
</feature>
<organism evidence="3 4">
    <name type="scientific">Rhizobium puerariae</name>
    <dbReference type="NCBI Taxonomy" id="1585791"/>
    <lineage>
        <taxon>Bacteria</taxon>
        <taxon>Pseudomonadati</taxon>
        <taxon>Pseudomonadota</taxon>
        <taxon>Alphaproteobacteria</taxon>
        <taxon>Hyphomicrobiales</taxon>
        <taxon>Rhizobiaceae</taxon>
        <taxon>Rhizobium/Agrobacterium group</taxon>
        <taxon>Rhizobium</taxon>
    </lineage>
</organism>
<dbReference type="InterPro" id="IPR009936">
    <property type="entry name" value="DUF1468"/>
</dbReference>
<evidence type="ECO:0000313" key="4">
    <source>
        <dbReference type="Proteomes" id="UP001589692"/>
    </source>
</evidence>
<proteinExistence type="predicted"/>
<feature type="transmembrane region" description="Helical" evidence="1">
    <location>
        <begin position="84"/>
        <end position="113"/>
    </location>
</feature>
<evidence type="ECO:0000313" key="3">
    <source>
        <dbReference type="EMBL" id="MFB9949050.1"/>
    </source>
</evidence>
<feature type="transmembrane region" description="Helical" evidence="1">
    <location>
        <begin position="125"/>
        <end position="145"/>
    </location>
</feature>
<keyword evidence="1" id="KW-0472">Membrane</keyword>
<comment type="caution">
    <text evidence="3">The sequence shown here is derived from an EMBL/GenBank/DDBJ whole genome shotgun (WGS) entry which is preliminary data.</text>
</comment>
<protein>
    <submittedName>
        <fullName evidence="3">Tripartite tricarboxylate transporter TctB family protein</fullName>
    </submittedName>
</protein>